<dbReference type="EMBL" id="JAYKBW010000016">
    <property type="protein sequence ID" value="MEB3076189.1"/>
    <property type="molecule type" value="Genomic_DNA"/>
</dbReference>
<evidence type="ECO:0000313" key="1">
    <source>
        <dbReference type="EMBL" id="MEB3076189.1"/>
    </source>
</evidence>
<keyword evidence="2" id="KW-1185">Reference proteome</keyword>
<evidence type="ECO:0000313" key="2">
    <source>
        <dbReference type="Proteomes" id="UP001311730"/>
    </source>
</evidence>
<proteinExistence type="predicted"/>
<dbReference type="RefSeq" id="WP_323984231.1">
    <property type="nucleotide sequence ID" value="NZ_JAYKBW010000016.1"/>
</dbReference>
<organism evidence="1 2">
    <name type="scientific">Capnocytophaga gingivalis</name>
    <dbReference type="NCBI Taxonomy" id="1017"/>
    <lineage>
        <taxon>Bacteria</taxon>
        <taxon>Pseudomonadati</taxon>
        <taxon>Bacteroidota</taxon>
        <taxon>Flavobacteriia</taxon>
        <taxon>Flavobacteriales</taxon>
        <taxon>Flavobacteriaceae</taxon>
        <taxon>Capnocytophaga</taxon>
    </lineage>
</organism>
<dbReference type="Proteomes" id="UP001311730">
    <property type="component" value="Unassembled WGS sequence"/>
</dbReference>
<protein>
    <recommendedName>
        <fullName evidence="3">Secreted protein</fullName>
    </recommendedName>
</protein>
<sequence>MFFYLRWRELAARILHHQSYFSLFAFHFSFFTFRFSPLRWRELAARALITKAIFHSSLFILHPHTQLQVFAGFASHS</sequence>
<name>A0ABU5ZB50_9FLAO</name>
<gene>
    <name evidence="1" type="ORF">VJJ08_12920</name>
</gene>
<reference evidence="1 2" key="1">
    <citation type="submission" date="2023-12" db="EMBL/GenBank/DDBJ databases">
        <title>Genomic sequences of Capnocytophaga and Parvimonas strains.</title>
        <authorList>
            <person name="Watt R.M."/>
            <person name="Wang M."/>
            <person name="Yang T."/>
            <person name="Tong W.M."/>
        </authorList>
    </citation>
    <scope>NUCLEOTIDE SEQUENCE [LARGE SCALE GENOMIC DNA]</scope>
    <source>
        <strain evidence="1 2">CCUG 13096</strain>
    </source>
</reference>
<evidence type="ECO:0008006" key="3">
    <source>
        <dbReference type="Google" id="ProtNLM"/>
    </source>
</evidence>
<accession>A0ABU5ZB50</accession>
<comment type="caution">
    <text evidence="1">The sequence shown here is derived from an EMBL/GenBank/DDBJ whole genome shotgun (WGS) entry which is preliminary data.</text>
</comment>